<dbReference type="EnsemblMetazoa" id="Aqu2.1.35901_001">
    <property type="protein sequence ID" value="Aqu2.1.35901_001"/>
    <property type="gene ID" value="Aqu2.1.35901"/>
</dbReference>
<accession>A0A1X7V7C6</accession>
<sequence>MLNSVRHGCQTDKTVDMFKSRVFKVAIQDKCKELESEGTTPICLFSKVDACQKINALMLLNRNIENIELACVDVVDESGSTAKFNTKQEKT</sequence>
<evidence type="ECO:0000313" key="1">
    <source>
        <dbReference type="EnsemblMetazoa" id="Aqu2.1.35901_001"/>
    </source>
</evidence>
<reference evidence="1" key="1">
    <citation type="submission" date="2017-05" db="UniProtKB">
        <authorList>
            <consortium name="EnsemblMetazoa"/>
        </authorList>
    </citation>
    <scope>IDENTIFICATION</scope>
</reference>
<organism evidence="1">
    <name type="scientific">Amphimedon queenslandica</name>
    <name type="common">Sponge</name>
    <dbReference type="NCBI Taxonomy" id="400682"/>
    <lineage>
        <taxon>Eukaryota</taxon>
        <taxon>Metazoa</taxon>
        <taxon>Porifera</taxon>
        <taxon>Demospongiae</taxon>
        <taxon>Heteroscleromorpha</taxon>
        <taxon>Haplosclerida</taxon>
        <taxon>Niphatidae</taxon>
        <taxon>Amphimedon</taxon>
    </lineage>
</organism>
<protein>
    <submittedName>
        <fullName evidence="1">Uncharacterized protein</fullName>
    </submittedName>
</protein>
<proteinExistence type="predicted"/>
<dbReference type="InParanoid" id="A0A1X7V7C6"/>
<dbReference type="AlphaFoldDB" id="A0A1X7V7C6"/>
<name>A0A1X7V7C6_AMPQE</name>